<reference evidence="1" key="1">
    <citation type="submission" date="2018-11" db="EMBL/GenBank/DDBJ databases">
        <authorList>
            <consortium name="Pathogen Informatics"/>
        </authorList>
    </citation>
    <scope>NUCLEOTIDE SEQUENCE</scope>
</reference>
<dbReference type="EMBL" id="CAAALY010105453">
    <property type="protein sequence ID" value="VEL29701.1"/>
    <property type="molecule type" value="Genomic_DNA"/>
</dbReference>
<comment type="caution">
    <text evidence="1">The sequence shown here is derived from an EMBL/GenBank/DDBJ whole genome shotgun (WGS) entry which is preliminary data.</text>
</comment>
<evidence type="ECO:0000313" key="1">
    <source>
        <dbReference type="EMBL" id="VEL29701.1"/>
    </source>
</evidence>
<name>A0A3S5CKY1_9PLAT</name>
<dbReference type="Proteomes" id="UP000784294">
    <property type="component" value="Unassembled WGS sequence"/>
</dbReference>
<sequence length="136" mass="14333">MVELDDETTTPTISMTATRTCAAACLGAAFAAAWRSCHAATVSTAHPNSDFAMEPANLLAKALLPPDKGGLNPVAANPSRYFLISQAVALMVALKMAPEGLISEVVGRVNPEISQWVFRLIGEFCAIDKVGFLLIA</sequence>
<dbReference type="AlphaFoldDB" id="A0A3S5CKY1"/>
<accession>A0A3S5CKY1</accession>
<organism evidence="1 2">
    <name type="scientific">Protopolystoma xenopodis</name>
    <dbReference type="NCBI Taxonomy" id="117903"/>
    <lineage>
        <taxon>Eukaryota</taxon>
        <taxon>Metazoa</taxon>
        <taxon>Spiralia</taxon>
        <taxon>Lophotrochozoa</taxon>
        <taxon>Platyhelminthes</taxon>
        <taxon>Monogenea</taxon>
        <taxon>Polyopisthocotylea</taxon>
        <taxon>Polystomatidea</taxon>
        <taxon>Polystomatidae</taxon>
        <taxon>Protopolystoma</taxon>
    </lineage>
</organism>
<gene>
    <name evidence="1" type="ORF">PXEA_LOCUS23141</name>
</gene>
<protein>
    <submittedName>
        <fullName evidence="1">Uncharacterized protein</fullName>
    </submittedName>
</protein>
<evidence type="ECO:0000313" key="2">
    <source>
        <dbReference type="Proteomes" id="UP000784294"/>
    </source>
</evidence>
<proteinExistence type="predicted"/>
<keyword evidence="2" id="KW-1185">Reference proteome</keyword>